<feature type="transmembrane region" description="Helical" evidence="3">
    <location>
        <begin position="37"/>
        <end position="57"/>
    </location>
</feature>
<dbReference type="RefSeq" id="WP_013616269.1">
    <property type="nucleotide sequence ID" value="NC_015164.1"/>
</dbReference>
<evidence type="ECO:0000259" key="4">
    <source>
        <dbReference type="Pfam" id="PF00149"/>
    </source>
</evidence>
<evidence type="ECO:0000256" key="1">
    <source>
        <dbReference type="ARBA" id="ARBA00022723"/>
    </source>
</evidence>
<sequence>MILLRITLFFLILLLLPDWYIYKFYIKHSTKKWKRRIWWMPSIGLLLALLVFIFFRHSLQHAFSMYLIIALCIAVPKMVFMVCDTILYLCKKTAQCLFRTSAPLPLVRLYSLAKICLPLFASLATCAYIVFGAIFGKEFFQVKEVTFTSADVPQAFDGYRILQLSDLHTGSWTDKGKALQRAVALSNAQHPDVIVFTGDLVNSRADELKPFMHILSRLQAKDGIYSVLGNHDYGTYVHWDTETDRLANVDTLISREKQMGWDMLMNEHRILHRGNDSIALIGVENSGNPPFPNQGNLPKAQKGTEDMFKILLSHDPTHWRREVLPRTNIQLMLAGHTHDMQVNLFGFSFSKFVYPEHRGMYLENGRGLYVNIGLGFVMFPMRLGAWPEITVITLKTKK</sequence>
<keyword evidence="3" id="KW-0812">Transmembrane</keyword>
<dbReference type="GO" id="GO:0046872">
    <property type="term" value="F:metal ion binding"/>
    <property type="evidence" value="ECO:0007669"/>
    <property type="project" value="UniProtKB-KW"/>
</dbReference>
<feature type="transmembrane region" description="Helical" evidence="3">
    <location>
        <begin position="6"/>
        <end position="25"/>
    </location>
</feature>
<accession>F0R634</accession>
<dbReference type="GO" id="GO:0009245">
    <property type="term" value="P:lipid A biosynthetic process"/>
    <property type="evidence" value="ECO:0007669"/>
    <property type="project" value="TreeGrafter"/>
</dbReference>
<dbReference type="SUPFAM" id="SSF56300">
    <property type="entry name" value="Metallo-dependent phosphatases"/>
    <property type="match status" value="1"/>
</dbReference>
<dbReference type="CDD" id="cd07385">
    <property type="entry name" value="MPP_YkuE_C"/>
    <property type="match status" value="1"/>
</dbReference>
<dbReference type="Gene3D" id="3.60.21.10">
    <property type="match status" value="1"/>
</dbReference>
<feature type="transmembrane region" description="Helical" evidence="3">
    <location>
        <begin position="111"/>
        <end position="135"/>
    </location>
</feature>
<dbReference type="Proteomes" id="UP000007486">
    <property type="component" value="Chromosome"/>
</dbReference>
<dbReference type="InterPro" id="IPR029052">
    <property type="entry name" value="Metallo-depent_PP-like"/>
</dbReference>
<keyword evidence="2" id="KW-0378">Hydrolase</keyword>
<dbReference type="AlphaFoldDB" id="F0R634"/>
<proteinExistence type="predicted"/>
<feature type="transmembrane region" description="Helical" evidence="3">
    <location>
        <begin position="63"/>
        <end position="90"/>
    </location>
</feature>
<feature type="domain" description="Calcineurin-like phosphoesterase" evidence="4">
    <location>
        <begin position="160"/>
        <end position="339"/>
    </location>
</feature>
<dbReference type="OrthoDB" id="9780884at2"/>
<evidence type="ECO:0000313" key="5">
    <source>
        <dbReference type="EMBL" id="ADY34807.1"/>
    </source>
</evidence>
<evidence type="ECO:0000313" key="6">
    <source>
        <dbReference type="Proteomes" id="UP000007486"/>
    </source>
</evidence>
<dbReference type="KEGG" id="bsa:Bacsa_0196"/>
<dbReference type="GO" id="GO:0016020">
    <property type="term" value="C:membrane"/>
    <property type="evidence" value="ECO:0007669"/>
    <property type="project" value="GOC"/>
</dbReference>
<dbReference type="Pfam" id="PF00149">
    <property type="entry name" value="Metallophos"/>
    <property type="match status" value="1"/>
</dbReference>
<dbReference type="STRING" id="667015.Bacsa_0196"/>
<dbReference type="GO" id="GO:0008758">
    <property type="term" value="F:UDP-2,3-diacylglucosamine hydrolase activity"/>
    <property type="evidence" value="ECO:0007669"/>
    <property type="project" value="TreeGrafter"/>
</dbReference>
<protein>
    <submittedName>
        <fullName evidence="5">Metallophosphoesterase</fullName>
    </submittedName>
</protein>
<evidence type="ECO:0000256" key="3">
    <source>
        <dbReference type="SAM" id="Phobius"/>
    </source>
</evidence>
<dbReference type="InterPro" id="IPR004843">
    <property type="entry name" value="Calcineurin-like_PHP"/>
</dbReference>
<dbReference type="HOGENOM" id="CLU_025443_6_0_10"/>
<keyword evidence="3" id="KW-1133">Transmembrane helix</keyword>
<keyword evidence="6" id="KW-1185">Reference proteome</keyword>
<keyword evidence="3" id="KW-0472">Membrane</keyword>
<dbReference type="eggNOG" id="COG1408">
    <property type="taxonomic scope" value="Bacteria"/>
</dbReference>
<dbReference type="PANTHER" id="PTHR31302">
    <property type="entry name" value="TRANSMEMBRANE PROTEIN WITH METALLOPHOSPHOESTERASE DOMAIN-RELATED"/>
    <property type="match status" value="1"/>
</dbReference>
<dbReference type="EMBL" id="CP002530">
    <property type="protein sequence ID" value="ADY34807.1"/>
    <property type="molecule type" value="Genomic_DNA"/>
</dbReference>
<organism evidence="5 6">
    <name type="scientific">Phocaeicola salanitronis (strain DSM 18170 / JCM 13657 / CCUG 60908 / BL78)</name>
    <name type="common">Bacteroides salanitronis</name>
    <dbReference type="NCBI Taxonomy" id="667015"/>
    <lineage>
        <taxon>Bacteria</taxon>
        <taxon>Pseudomonadati</taxon>
        <taxon>Bacteroidota</taxon>
        <taxon>Bacteroidia</taxon>
        <taxon>Bacteroidales</taxon>
        <taxon>Bacteroidaceae</taxon>
        <taxon>Phocaeicola</taxon>
    </lineage>
</organism>
<reference evidence="5 6" key="1">
    <citation type="journal article" date="2011" name="Stand. Genomic Sci.">
        <title>Complete genome sequence of Bacteroides salanitronis type strain (BL78).</title>
        <authorList>
            <person name="Gronow S."/>
            <person name="Held B."/>
            <person name="Lucas S."/>
            <person name="Lapidus A."/>
            <person name="Del Rio T.G."/>
            <person name="Nolan M."/>
            <person name="Tice H."/>
            <person name="Deshpande S."/>
            <person name="Cheng J.F."/>
            <person name="Pitluck S."/>
            <person name="Liolios K."/>
            <person name="Pagani I."/>
            <person name="Ivanova N."/>
            <person name="Mavromatis K."/>
            <person name="Pati A."/>
            <person name="Tapia R."/>
            <person name="Han C."/>
            <person name="Goodwin L."/>
            <person name="Chen A."/>
            <person name="Palaniappan K."/>
            <person name="Land M."/>
            <person name="Hauser L."/>
            <person name="Chang Y.J."/>
            <person name="Jeffries C.D."/>
            <person name="Brambilla E.M."/>
            <person name="Rohde M."/>
            <person name="Goker M."/>
            <person name="Detter J.C."/>
            <person name="Woyke T."/>
            <person name="Bristow J."/>
            <person name="Markowitz V."/>
            <person name="Hugenholtz P."/>
            <person name="Kyrpides N.C."/>
            <person name="Klenk H.P."/>
            <person name="Eisen J.A."/>
        </authorList>
    </citation>
    <scope>NUCLEOTIDE SEQUENCE [LARGE SCALE GENOMIC DNA]</scope>
    <source>
        <strain evidence="5 6">DSM 18170</strain>
    </source>
</reference>
<dbReference type="PANTHER" id="PTHR31302:SF31">
    <property type="entry name" value="PHOSPHODIESTERASE YAEI"/>
    <property type="match status" value="1"/>
</dbReference>
<evidence type="ECO:0000256" key="2">
    <source>
        <dbReference type="ARBA" id="ARBA00022801"/>
    </source>
</evidence>
<keyword evidence="1" id="KW-0479">Metal-binding</keyword>
<name>F0R634_PHOSB</name>
<dbReference type="InterPro" id="IPR051158">
    <property type="entry name" value="Metallophosphoesterase_sf"/>
</dbReference>
<gene>
    <name evidence="5" type="ordered locus">Bacsa_0196</name>
</gene>